<name>Q2SN25_HAHCH</name>
<dbReference type="KEGG" id="hch:HCH_01068"/>
<dbReference type="Proteomes" id="UP000000238">
    <property type="component" value="Chromosome"/>
</dbReference>
<reference evidence="1 2" key="1">
    <citation type="journal article" date="2005" name="Nucleic Acids Res.">
        <title>Genomic blueprint of Hahella chejuensis, a marine microbe producing an algicidal agent.</title>
        <authorList>
            <person name="Jeong H."/>
            <person name="Yim J.H."/>
            <person name="Lee C."/>
            <person name="Choi S.-H."/>
            <person name="Park Y.K."/>
            <person name="Yoon S.H."/>
            <person name="Hur C.-G."/>
            <person name="Kang H.-Y."/>
            <person name="Kim D."/>
            <person name="Lee H.H."/>
            <person name="Park K.H."/>
            <person name="Park S.-H."/>
            <person name="Park H.-S."/>
            <person name="Lee H.K."/>
            <person name="Oh T.K."/>
            <person name="Kim J.F."/>
        </authorList>
    </citation>
    <scope>NUCLEOTIDE SEQUENCE [LARGE SCALE GENOMIC DNA]</scope>
    <source>
        <strain evidence="1 2">KCTC 2396</strain>
    </source>
</reference>
<dbReference type="AlphaFoldDB" id="Q2SN25"/>
<dbReference type="STRING" id="349521.HCH_01068"/>
<evidence type="ECO:0000313" key="1">
    <source>
        <dbReference type="EMBL" id="ABC27949.1"/>
    </source>
</evidence>
<accession>Q2SN25</accession>
<dbReference type="EMBL" id="CP000155">
    <property type="protein sequence ID" value="ABC27949.1"/>
    <property type="molecule type" value="Genomic_DNA"/>
</dbReference>
<organism evidence="1 2">
    <name type="scientific">Hahella chejuensis (strain KCTC 2396)</name>
    <dbReference type="NCBI Taxonomy" id="349521"/>
    <lineage>
        <taxon>Bacteria</taxon>
        <taxon>Pseudomonadati</taxon>
        <taxon>Pseudomonadota</taxon>
        <taxon>Gammaproteobacteria</taxon>
        <taxon>Oceanospirillales</taxon>
        <taxon>Hahellaceae</taxon>
        <taxon>Hahella</taxon>
    </lineage>
</organism>
<sequence>MRLKRFIKAERAFLPNEFYLIRLRHSPLRTIMVQPVEVGDFRPIGELNECPNPTMPCNNY</sequence>
<proteinExistence type="predicted"/>
<keyword evidence="2" id="KW-1185">Reference proteome</keyword>
<protein>
    <submittedName>
        <fullName evidence="1">Uncharacterized protein</fullName>
    </submittedName>
</protein>
<dbReference type="HOGENOM" id="CLU_2935094_0_0_6"/>
<gene>
    <name evidence="1" type="ordered locus">HCH_01068</name>
</gene>
<evidence type="ECO:0000313" key="2">
    <source>
        <dbReference type="Proteomes" id="UP000000238"/>
    </source>
</evidence>